<protein>
    <recommendedName>
        <fullName evidence="2">DUF7973 domain-containing protein</fullName>
    </recommendedName>
</protein>
<dbReference type="InterPro" id="IPR058279">
    <property type="entry name" value="DUF7973"/>
</dbReference>
<organism evidence="3 4">
    <name type="scientific">Candidatus Anaerobutyricum stercoris</name>
    <dbReference type="NCBI Taxonomy" id="2838457"/>
    <lineage>
        <taxon>Bacteria</taxon>
        <taxon>Bacillati</taxon>
        <taxon>Bacillota</taxon>
        <taxon>Clostridia</taxon>
        <taxon>Lachnospirales</taxon>
        <taxon>Lachnospiraceae</taxon>
        <taxon>Anaerobutyricum</taxon>
    </lineage>
</organism>
<evidence type="ECO:0000256" key="1">
    <source>
        <dbReference type="SAM" id="Phobius"/>
    </source>
</evidence>
<feature type="transmembrane region" description="Helical" evidence="1">
    <location>
        <begin position="237"/>
        <end position="264"/>
    </location>
</feature>
<reference evidence="3" key="2">
    <citation type="submission" date="2021-04" db="EMBL/GenBank/DDBJ databases">
        <authorList>
            <person name="Gilroy R."/>
        </authorList>
    </citation>
    <scope>NUCLEOTIDE SEQUENCE</scope>
    <source>
        <strain evidence="3">CHK179-28034</strain>
    </source>
</reference>
<keyword evidence="1" id="KW-1133">Transmembrane helix</keyword>
<reference evidence="3" key="1">
    <citation type="journal article" date="2021" name="PeerJ">
        <title>Extensive microbial diversity within the chicken gut microbiome revealed by metagenomics and culture.</title>
        <authorList>
            <person name="Gilroy R."/>
            <person name="Ravi A."/>
            <person name="Getino M."/>
            <person name="Pursley I."/>
            <person name="Horton D.L."/>
            <person name="Alikhan N.F."/>
            <person name="Baker D."/>
            <person name="Gharbi K."/>
            <person name="Hall N."/>
            <person name="Watson M."/>
            <person name="Adriaenssens E.M."/>
            <person name="Foster-Nyarko E."/>
            <person name="Jarju S."/>
            <person name="Secka A."/>
            <person name="Antonio M."/>
            <person name="Oren A."/>
            <person name="Chaudhuri R.R."/>
            <person name="La Ragione R."/>
            <person name="Hildebrand F."/>
            <person name="Pallen M.J."/>
        </authorList>
    </citation>
    <scope>NUCLEOTIDE SEQUENCE</scope>
    <source>
        <strain evidence="3">CHK179-28034</strain>
    </source>
</reference>
<gene>
    <name evidence="3" type="ORF">H9968_00285</name>
</gene>
<dbReference type="AlphaFoldDB" id="A0A9D2EIK3"/>
<accession>A0A9D2EIK3</accession>
<keyword evidence="1" id="KW-0812">Transmembrane</keyword>
<feature type="transmembrane region" description="Helical" evidence="1">
    <location>
        <begin position="130"/>
        <end position="149"/>
    </location>
</feature>
<feature type="domain" description="DUF7973" evidence="2">
    <location>
        <begin position="4"/>
        <end position="151"/>
    </location>
</feature>
<evidence type="ECO:0000313" key="3">
    <source>
        <dbReference type="EMBL" id="HIZ38354.1"/>
    </source>
</evidence>
<dbReference type="Proteomes" id="UP000824049">
    <property type="component" value="Unassembled WGS sequence"/>
</dbReference>
<comment type="caution">
    <text evidence="3">The sequence shown here is derived from an EMBL/GenBank/DDBJ whole genome shotgun (WGS) entry which is preliminary data.</text>
</comment>
<name>A0A9D2EIK3_9FIRM</name>
<evidence type="ECO:0000313" key="4">
    <source>
        <dbReference type="Proteomes" id="UP000824049"/>
    </source>
</evidence>
<feature type="transmembrane region" description="Helical" evidence="1">
    <location>
        <begin position="101"/>
        <end position="124"/>
    </location>
</feature>
<keyword evidence="1" id="KW-0472">Membrane</keyword>
<dbReference type="Pfam" id="PF25928">
    <property type="entry name" value="DUF7973"/>
    <property type="match status" value="2"/>
</dbReference>
<feature type="domain" description="DUF7973" evidence="2">
    <location>
        <begin position="192"/>
        <end position="300"/>
    </location>
</feature>
<feature type="transmembrane region" description="Helical" evidence="1">
    <location>
        <begin position="170"/>
        <end position="191"/>
    </location>
</feature>
<feature type="transmembrane region" description="Helical" evidence="1">
    <location>
        <begin position="203"/>
        <end position="225"/>
    </location>
</feature>
<sequence length="302" mass="30891">MLTAFISLIAAFGGGVFGASIGALPAFIMTGIVAAAGGILSCAGIPEISELLVDNIAFGPFLGPHVCFAGGVAAAAYAKQIGRTENGADIATALNGLGDSLVLVVGGLFGMLGYIIAAVVNAIFSLTPFYTDNPGCTVFISAIIVRLLFGTRGLCSAPESRRLLSSGSRLSVTLLLSFAYSLAVSGVYVALALQGYALQLGSYHIVIFGLAAMGLIFTEFGQPYFGWHHIGIISAEAVMCGWTCGLGAGSLIPGIVFGLLAGIIGDIEGNAWNTDVDSHIDPPATAIFICTILISIMYVILG</sequence>
<dbReference type="EMBL" id="DXBR01000002">
    <property type="protein sequence ID" value="HIZ38354.1"/>
    <property type="molecule type" value="Genomic_DNA"/>
</dbReference>
<evidence type="ECO:0000259" key="2">
    <source>
        <dbReference type="Pfam" id="PF25928"/>
    </source>
</evidence>
<feature type="transmembrane region" description="Helical" evidence="1">
    <location>
        <begin position="284"/>
        <end position="301"/>
    </location>
</feature>
<proteinExistence type="predicted"/>